<dbReference type="Gene3D" id="3.40.50.150">
    <property type="entry name" value="Vaccinia Virus protein VP39"/>
    <property type="match status" value="1"/>
</dbReference>
<dbReference type="STRING" id="1445510.YC6258_01429"/>
<protein>
    <recommendedName>
        <fullName evidence="2">protein-glutamate O-methyltransferase</fullName>
        <ecNumber evidence="2">2.1.1.80</ecNumber>
    </recommendedName>
</protein>
<dbReference type="OrthoDB" id="9816309at2"/>
<evidence type="ECO:0000256" key="2">
    <source>
        <dbReference type="ARBA" id="ARBA00012534"/>
    </source>
</evidence>
<dbReference type="PATRIC" id="fig|1445510.3.peg.1398"/>
<evidence type="ECO:0000256" key="1">
    <source>
        <dbReference type="ARBA" id="ARBA00001541"/>
    </source>
</evidence>
<dbReference type="PRINTS" id="PR00996">
    <property type="entry name" value="CHERMTFRASE"/>
</dbReference>
<evidence type="ECO:0000256" key="4">
    <source>
        <dbReference type="ARBA" id="ARBA00022679"/>
    </source>
</evidence>
<dbReference type="CDD" id="cd02440">
    <property type="entry name" value="AdoMet_MTases"/>
    <property type="match status" value="1"/>
</dbReference>
<dbReference type="PANTHER" id="PTHR24422:SF19">
    <property type="entry name" value="CHEMOTAXIS PROTEIN METHYLTRANSFERASE"/>
    <property type="match status" value="1"/>
</dbReference>
<dbReference type="RefSeq" id="WP_044616252.1">
    <property type="nucleotide sequence ID" value="NZ_CP007142.1"/>
</dbReference>
<keyword evidence="8" id="KW-1185">Reference proteome</keyword>
<dbReference type="InterPro" id="IPR000780">
    <property type="entry name" value="CheR_MeTrfase"/>
</dbReference>
<dbReference type="HOGENOM" id="CLU_025854_0_0_6"/>
<dbReference type="InterPro" id="IPR029063">
    <property type="entry name" value="SAM-dependent_MTases_sf"/>
</dbReference>
<dbReference type="EMBL" id="CP007142">
    <property type="protein sequence ID" value="AJQ93477.1"/>
    <property type="molecule type" value="Genomic_DNA"/>
</dbReference>
<name>A0A0C5VFV3_9GAMM</name>
<dbReference type="SUPFAM" id="SSF47757">
    <property type="entry name" value="Chemotaxis receptor methyltransferase CheR, N-terminal domain"/>
    <property type="match status" value="1"/>
</dbReference>
<evidence type="ECO:0000259" key="6">
    <source>
        <dbReference type="PROSITE" id="PS50123"/>
    </source>
</evidence>
<dbReference type="EC" id="2.1.1.80" evidence="2"/>
<keyword evidence="4 7" id="KW-0808">Transferase</keyword>
<feature type="domain" description="CheR-type methyltransferase" evidence="6">
    <location>
        <begin position="17"/>
        <end position="286"/>
    </location>
</feature>
<dbReference type="InterPro" id="IPR050903">
    <property type="entry name" value="Bact_Chemotaxis_MeTrfase"/>
</dbReference>
<dbReference type="InterPro" id="IPR022642">
    <property type="entry name" value="CheR_C"/>
</dbReference>
<dbReference type="Pfam" id="PF03705">
    <property type="entry name" value="CheR_N"/>
    <property type="match status" value="1"/>
</dbReference>
<dbReference type="PROSITE" id="PS50123">
    <property type="entry name" value="CHER"/>
    <property type="match status" value="1"/>
</dbReference>
<evidence type="ECO:0000256" key="3">
    <source>
        <dbReference type="ARBA" id="ARBA00022603"/>
    </source>
</evidence>
<gene>
    <name evidence="7" type="ORF">YC6258_01429</name>
</gene>
<dbReference type="Gene3D" id="1.10.155.10">
    <property type="entry name" value="Chemotaxis receptor methyltransferase CheR, N-terminal domain"/>
    <property type="match status" value="1"/>
</dbReference>
<dbReference type="GO" id="GO:0008983">
    <property type="term" value="F:protein-glutamate O-methyltransferase activity"/>
    <property type="evidence" value="ECO:0007669"/>
    <property type="project" value="UniProtKB-EC"/>
</dbReference>
<dbReference type="Proteomes" id="UP000032266">
    <property type="component" value="Chromosome"/>
</dbReference>
<dbReference type="GO" id="GO:0032259">
    <property type="term" value="P:methylation"/>
    <property type="evidence" value="ECO:0007669"/>
    <property type="project" value="UniProtKB-KW"/>
</dbReference>
<evidence type="ECO:0000313" key="8">
    <source>
        <dbReference type="Proteomes" id="UP000032266"/>
    </source>
</evidence>
<sequence>MAEPVTQKWSSQIPGGPLNEREFRQWRELLEHRVGIQITEQRRRFLQTNLSLRMKEIGCGDYQSYYNLVVDSTSGLMEWDTLVDRLTVQETRFFRDPAGFDLVRSYLRSRKPRSKAFNLWSVGCSTGEEPYSLAMVADQELGQSSPCRWSVTASDISQPALSKARAGKYPQRKLQTVEPDILETYFKCEEGWCQISDYLKDRVCFIRMNVLDIDKSPLGDFDIIYCQNLLIYFRRWRRKEITNHLAKHLAPGGLLILGSGELTDWHSTELTRISSESSLAYMKQKA</sequence>
<evidence type="ECO:0000256" key="5">
    <source>
        <dbReference type="ARBA" id="ARBA00022691"/>
    </source>
</evidence>
<dbReference type="InterPro" id="IPR036804">
    <property type="entry name" value="CheR_N_sf"/>
</dbReference>
<proteinExistence type="predicted"/>
<dbReference type="SMART" id="SM00138">
    <property type="entry name" value="MeTrc"/>
    <property type="match status" value="1"/>
</dbReference>
<reference evidence="7 8" key="1">
    <citation type="submission" date="2014-01" db="EMBL/GenBank/DDBJ databases">
        <title>Full genme sequencing of cellulolytic bacterium Gynuella sunshinyii YC6258T gen. nov., sp. nov.</title>
        <authorList>
            <person name="Khan H."/>
            <person name="Chung E.J."/>
            <person name="Chung Y.R."/>
        </authorList>
    </citation>
    <scope>NUCLEOTIDE SEQUENCE [LARGE SCALE GENOMIC DNA]</scope>
    <source>
        <strain evidence="7 8">YC6258</strain>
    </source>
</reference>
<dbReference type="PANTHER" id="PTHR24422">
    <property type="entry name" value="CHEMOTAXIS PROTEIN METHYLTRANSFERASE"/>
    <property type="match status" value="1"/>
</dbReference>
<dbReference type="AlphaFoldDB" id="A0A0C5VFV3"/>
<keyword evidence="5" id="KW-0949">S-adenosyl-L-methionine</keyword>
<dbReference type="Pfam" id="PF01739">
    <property type="entry name" value="CheR"/>
    <property type="match status" value="1"/>
</dbReference>
<comment type="catalytic activity">
    <reaction evidence="1">
        <text>L-glutamyl-[protein] + S-adenosyl-L-methionine = [protein]-L-glutamate 5-O-methyl ester + S-adenosyl-L-homocysteine</text>
        <dbReference type="Rhea" id="RHEA:24452"/>
        <dbReference type="Rhea" id="RHEA-COMP:10208"/>
        <dbReference type="Rhea" id="RHEA-COMP:10311"/>
        <dbReference type="ChEBI" id="CHEBI:29973"/>
        <dbReference type="ChEBI" id="CHEBI:57856"/>
        <dbReference type="ChEBI" id="CHEBI:59789"/>
        <dbReference type="ChEBI" id="CHEBI:82795"/>
        <dbReference type="EC" id="2.1.1.80"/>
    </reaction>
</comment>
<evidence type="ECO:0000313" key="7">
    <source>
        <dbReference type="EMBL" id="AJQ93477.1"/>
    </source>
</evidence>
<dbReference type="KEGG" id="gsn:YC6258_01429"/>
<dbReference type="InterPro" id="IPR022641">
    <property type="entry name" value="CheR_N"/>
</dbReference>
<dbReference type="SUPFAM" id="SSF53335">
    <property type="entry name" value="S-adenosyl-L-methionine-dependent methyltransferases"/>
    <property type="match status" value="1"/>
</dbReference>
<organism evidence="7 8">
    <name type="scientific">Gynuella sunshinyii YC6258</name>
    <dbReference type="NCBI Taxonomy" id="1445510"/>
    <lineage>
        <taxon>Bacteria</taxon>
        <taxon>Pseudomonadati</taxon>
        <taxon>Pseudomonadota</taxon>
        <taxon>Gammaproteobacteria</taxon>
        <taxon>Oceanospirillales</taxon>
        <taxon>Saccharospirillaceae</taxon>
        <taxon>Gynuella</taxon>
    </lineage>
</organism>
<keyword evidence="3 7" id="KW-0489">Methyltransferase</keyword>
<accession>A0A0C5VFV3</accession>